<dbReference type="Proteomes" id="UP001174419">
    <property type="component" value="Unassembled WGS sequence"/>
</dbReference>
<evidence type="ECO:0000313" key="11">
    <source>
        <dbReference type="Proteomes" id="UP001174419"/>
    </source>
</evidence>
<feature type="transmembrane region" description="Helical" evidence="9">
    <location>
        <begin position="100"/>
        <end position="124"/>
    </location>
</feature>
<dbReference type="PROSITE" id="PS00873">
    <property type="entry name" value="NA_ALANINE_SYMP"/>
    <property type="match status" value="1"/>
</dbReference>
<feature type="transmembrane region" description="Helical" evidence="9">
    <location>
        <begin position="145"/>
        <end position="164"/>
    </location>
</feature>
<feature type="transmembrane region" description="Helical" evidence="9">
    <location>
        <begin position="184"/>
        <end position="203"/>
    </location>
</feature>
<sequence length="451" mass="48288">MQNLQSMMETLSGWVWGPYMLVLIVGTGVFLTFRLLFWQFRMLPLAFKQVFCKHDKAQKEPGDISHFASLMTALSATIGTGNIAGVATACVLGGPGAVFWMWMTALFGMATKYGEGVLAVKYRIKNEKGQMSGGPMYYIERGLKWKWLAIIFAFFGTVASFGIGSSVQSNTVALAVENSLGVETWITGVVITVFSALVILGGISSISKASSVIVPIMAILYVTGGLIIILNNLHLVVPAFELIFRDAFTGEAVAGGAIGAVIRYGVARGVFSNEAGMGSAPIAAAAAKTDHPARQGLVSMTGTFIDTIIVCSITGIVLVMGFIIAGNSFGGATGAVLTTQVFDQLLPGFGGWVVTFGIIFFAYSTILGWSYYGEKCCTYLFGEKYVLIYRLIYIASVFIGTIATLDLVWLFADTFNGLMAVPNLIALLLLSGVIAKESKDFIAKRKSGELY</sequence>
<evidence type="ECO:0000256" key="3">
    <source>
        <dbReference type="ARBA" id="ARBA00022448"/>
    </source>
</evidence>
<comment type="caution">
    <text evidence="10">The sequence shown here is derived from an EMBL/GenBank/DDBJ whole genome shotgun (WGS) entry which is preliminary data.</text>
</comment>
<dbReference type="PANTHER" id="PTHR30330:SF3">
    <property type="entry name" value="TRANSCRIPTIONAL REGULATOR, LRP FAMILY"/>
    <property type="match status" value="1"/>
</dbReference>
<proteinExistence type="inferred from homology"/>
<evidence type="ECO:0000256" key="9">
    <source>
        <dbReference type="RuleBase" id="RU363064"/>
    </source>
</evidence>
<evidence type="ECO:0000313" key="10">
    <source>
        <dbReference type="EMBL" id="MDM1718506.1"/>
    </source>
</evidence>
<evidence type="ECO:0000256" key="8">
    <source>
        <dbReference type="ARBA" id="ARBA00023136"/>
    </source>
</evidence>
<feature type="transmembrane region" description="Helical" evidence="9">
    <location>
        <begin position="67"/>
        <end position="94"/>
    </location>
</feature>
<accession>A0AB35LZM4</accession>
<dbReference type="InterPro" id="IPR001463">
    <property type="entry name" value="Na/Ala_symport"/>
</dbReference>
<dbReference type="GO" id="GO:0005283">
    <property type="term" value="F:amino acid:sodium symporter activity"/>
    <property type="evidence" value="ECO:0007669"/>
    <property type="project" value="InterPro"/>
</dbReference>
<organism evidence="10 11">
    <name type="scientific">Acinetobacter towneri</name>
    <dbReference type="NCBI Taxonomy" id="202956"/>
    <lineage>
        <taxon>Bacteria</taxon>
        <taxon>Pseudomonadati</taxon>
        <taxon>Pseudomonadota</taxon>
        <taxon>Gammaproteobacteria</taxon>
        <taxon>Moraxellales</taxon>
        <taxon>Moraxellaceae</taxon>
        <taxon>Acinetobacter</taxon>
    </lineage>
</organism>
<keyword evidence="9" id="KW-0997">Cell inner membrane</keyword>
<dbReference type="AlphaFoldDB" id="A0AB35LZM4"/>
<evidence type="ECO:0000256" key="7">
    <source>
        <dbReference type="ARBA" id="ARBA00022989"/>
    </source>
</evidence>
<protein>
    <submittedName>
        <fullName evidence="10">Sodium:alanine symporter family protein</fullName>
    </submittedName>
</protein>
<dbReference type="NCBIfam" id="TIGR00835">
    <property type="entry name" value="agcS"/>
    <property type="match status" value="1"/>
</dbReference>
<evidence type="ECO:0000256" key="5">
    <source>
        <dbReference type="ARBA" id="ARBA00022692"/>
    </source>
</evidence>
<feature type="transmembrane region" description="Helical" evidence="9">
    <location>
        <begin position="304"/>
        <end position="329"/>
    </location>
</feature>
<comment type="similarity">
    <text evidence="2 9">Belongs to the alanine or glycine:cation symporter (AGCS) (TC 2.A.25) family.</text>
</comment>
<reference evidence="10" key="2">
    <citation type="journal article" date="2022" name="Sci. Total Environ.">
        <title>Prevalence, transmission, and molecular epidemiology of tet(X)-positive bacteria among humans, animals, and environmental niches in China: An epidemiological, and genomic-based study.</title>
        <authorList>
            <person name="Dong N."/>
            <person name="Zeng Y."/>
            <person name="Cai C."/>
            <person name="Sun C."/>
            <person name="Lu J."/>
            <person name="Liu C."/>
            <person name="Zhou H."/>
            <person name="Sun Q."/>
            <person name="Shu L."/>
            <person name="Wang H."/>
            <person name="Wang Y."/>
            <person name="Wang S."/>
            <person name="Wu C."/>
            <person name="Chan E.W."/>
            <person name="Chen G."/>
            <person name="Shen Z."/>
            <person name="Chen S."/>
            <person name="Zhang R."/>
        </authorList>
    </citation>
    <scope>NUCLEOTIDE SEQUENCE</scope>
    <source>
        <strain evidence="10">DF49-4</strain>
    </source>
</reference>
<feature type="transmembrane region" description="Helical" evidence="9">
    <location>
        <begin position="210"/>
        <end position="230"/>
    </location>
</feature>
<dbReference type="EMBL" id="JACANG010000006">
    <property type="protein sequence ID" value="MDM1718506.1"/>
    <property type="molecule type" value="Genomic_DNA"/>
</dbReference>
<evidence type="ECO:0000256" key="2">
    <source>
        <dbReference type="ARBA" id="ARBA00009261"/>
    </source>
</evidence>
<feature type="transmembrane region" description="Helical" evidence="9">
    <location>
        <begin position="242"/>
        <end position="262"/>
    </location>
</feature>
<evidence type="ECO:0000256" key="6">
    <source>
        <dbReference type="ARBA" id="ARBA00022847"/>
    </source>
</evidence>
<reference evidence="10" key="1">
    <citation type="submission" date="2020-06" db="EMBL/GenBank/DDBJ databases">
        <authorList>
            <person name="Dong N."/>
        </authorList>
    </citation>
    <scope>NUCLEOTIDE SEQUENCE</scope>
    <source>
        <strain evidence="10">DF49-4</strain>
    </source>
</reference>
<dbReference type="PANTHER" id="PTHR30330">
    <property type="entry name" value="AGSS FAMILY TRANSPORTER, SODIUM-ALANINE"/>
    <property type="match status" value="1"/>
</dbReference>
<keyword evidence="7 9" id="KW-1133">Transmembrane helix</keyword>
<keyword evidence="3 9" id="KW-0813">Transport</keyword>
<comment type="subcellular location">
    <subcellularLocation>
        <location evidence="9">Cell inner membrane</location>
        <topology evidence="9">Multi-pass membrane protein</topology>
    </subcellularLocation>
    <subcellularLocation>
        <location evidence="1">Cell membrane</location>
        <topology evidence="1">Multi-pass membrane protein</topology>
    </subcellularLocation>
</comment>
<keyword evidence="6 9" id="KW-0769">Symport</keyword>
<feature type="transmembrane region" description="Helical" evidence="9">
    <location>
        <begin position="391"/>
        <end position="412"/>
    </location>
</feature>
<dbReference type="Pfam" id="PF01235">
    <property type="entry name" value="Na_Ala_symp"/>
    <property type="match status" value="1"/>
</dbReference>
<keyword evidence="8 9" id="KW-0472">Membrane</keyword>
<name>A0AB35LZM4_9GAMM</name>
<feature type="transmembrane region" description="Helical" evidence="9">
    <location>
        <begin position="16"/>
        <end position="37"/>
    </location>
</feature>
<feature type="transmembrane region" description="Helical" evidence="9">
    <location>
        <begin position="349"/>
        <end position="371"/>
    </location>
</feature>
<keyword evidence="4" id="KW-1003">Cell membrane</keyword>
<gene>
    <name evidence="10" type="ORF">HX110_04990</name>
</gene>
<dbReference type="PRINTS" id="PR00175">
    <property type="entry name" value="NAALASMPORT"/>
</dbReference>
<dbReference type="FunFam" id="1.20.1740.10:FF:000004">
    <property type="entry name" value="Sodium:alanine symporter family protein"/>
    <property type="match status" value="1"/>
</dbReference>
<dbReference type="Gene3D" id="1.20.1740.10">
    <property type="entry name" value="Amino acid/polyamine transporter I"/>
    <property type="match status" value="1"/>
</dbReference>
<feature type="transmembrane region" description="Helical" evidence="9">
    <location>
        <begin position="418"/>
        <end position="435"/>
    </location>
</feature>
<dbReference type="RefSeq" id="WP_180005843.1">
    <property type="nucleotide sequence ID" value="NZ_JACANG010000006.1"/>
</dbReference>
<keyword evidence="5 9" id="KW-0812">Transmembrane</keyword>
<evidence type="ECO:0000256" key="1">
    <source>
        <dbReference type="ARBA" id="ARBA00004651"/>
    </source>
</evidence>
<dbReference type="GO" id="GO:0005886">
    <property type="term" value="C:plasma membrane"/>
    <property type="evidence" value="ECO:0007669"/>
    <property type="project" value="UniProtKB-SubCell"/>
</dbReference>
<evidence type="ECO:0000256" key="4">
    <source>
        <dbReference type="ARBA" id="ARBA00022475"/>
    </source>
</evidence>